<dbReference type="EMBL" id="LN902842">
    <property type="protein sequence ID" value="CDS42812.1"/>
    <property type="molecule type" value="Genomic_DNA"/>
</dbReference>
<reference evidence="1" key="1">
    <citation type="journal article" date="2013" name="Nature">
        <title>The genomes of four tapeworm species reveal adaptations to parasitism.</title>
        <authorList>
            <person name="Tsai I.J."/>
            <person name="Zarowiecki M."/>
            <person name="Holroyd N."/>
            <person name="Garciarrubio A."/>
            <person name="Sanchez-Flores A."/>
            <person name="Brooks K.L."/>
            <person name="Tracey A."/>
            <person name="Bobes R.J."/>
            <person name="Fragoso G."/>
            <person name="Sciutto E."/>
            <person name="Aslett M."/>
            <person name="Beasley H."/>
            <person name="Bennett H.M."/>
            <person name="Cai J."/>
            <person name="Camicia F."/>
            <person name="Clark R."/>
            <person name="Cucher M."/>
            <person name="De Silva N."/>
            <person name="Day T.A."/>
            <person name="Deplazes P."/>
            <person name="Estrada K."/>
            <person name="Fernandez C."/>
            <person name="Holland P.W."/>
            <person name="Hou J."/>
            <person name="Hu S."/>
            <person name="Huckvale T."/>
            <person name="Hung S.S."/>
            <person name="Kamenetzky L."/>
            <person name="Keane J.A."/>
            <person name="Kiss F."/>
            <person name="Koziol U."/>
            <person name="Lambert O."/>
            <person name="Liu K."/>
            <person name="Luo X."/>
            <person name="Luo Y."/>
            <person name="Macchiaroli N."/>
            <person name="Nichol S."/>
            <person name="Paps J."/>
            <person name="Parkinson J."/>
            <person name="Pouchkina-Stantcheva N."/>
            <person name="Riddiford N."/>
            <person name="Rosenzvit M."/>
            <person name="Salinas G."/>
            <person name="Wasmuth J.D."/>
            <person name="Zamanian M."/>
            <person name="Zheng Y."/>
            <person name="Cai X."/>
            <person name="Soberon X."/>
            <person name="Olson P.D."/>
            <person name="Laclette J.P."/>
            <person name="Brehm K."/>
            <person name="Berriman M."/>
            <person name="Garciarrubio A."/>
            <person name="Bobes R.J."/>
            <person name="Fragoso G."/>
            <person name="Sanchez-Flores A."/>
            <person name="Estrada K."/>
            <person name="Cevallos M.A."/>
            <person name="Morett E."/>
            <person name="Gonzalez V."/>
            <person name="Portillo T."/>
            <person name="Ochoa-Leyva A."/>
            <person name="Jose M.V."/>
            <person name="Sciutto E."/>
            <person name="Landa A."/>
            <person name="Jimenez L."/>
            <person name="Valdes V."/>
            <person name="Carrero J.C."/>
            <person name="Larralde C."/>
            <person name="Morales-Montor J."/>
            <person name="Limon-Lason J."/>
            <person name="Soberon X."/>
            <person name="Laclette J.P."/>
        </authorList>
    </citation>
    <scope>NUCLEOTIDE SEQUENCE [LARGE SCALE GENOMIC DNA]</scope>
</reference>
<accession>A0A068YHL4</accession>
<name>A0A068YHL4_ECHMU</name>
<dbReference type="AlphaFoldDB" id="A0A068YHL4"/>
<evidence type="ECO:0000313" key="2">
    <source>
        <dbReference type="Proteomes" id="UP000017246"/>
    </source>
</evidence>
<proteinExistence type="predicted"/>
<sequence length="74" mass="8639">MRVRAYVRAHVHVCAYPRFPTSTPTVPHAPTPTSILSAYTQAHCYLHWPTCTTKRRQQDLSRESQFPLLIFDKR</sequence>
<organism evidence="1 2">
    <name type="scientific">Echinococcus multilocularis</name>
    <name type="common">Fox tapeworm</name>
    <dbReference type="NCBI Taxonomy" id="6211"/>
    <lineage>
        <taxon>Eukaryota</taxon>
        <taxon>Metazoa</taxon>
        <taxon>Spiralia</taxon>
        <taxon>Lophotrochozoa</taxon>
        <taxon>Platyhelminthes</taxon>
        <taxon>Cestoda</taxon>
        <taxon>Eucestoda</taxon>
        <taxon>Cyclophyllidea</taxon>
        <taxon>Taeniidae</taxon>
        <taxon>Echinococcus</taxon>
    </lineage>
</organism>
<protein>
    <submittedName>
        <fullName evidence="1">Expressed protein</fullName>
    </submittedName>
</protein>
<dbReference type="Proteomes" id="UP000017246">
    <property type="component" value="Unassembled WGS sequence"/>
</dbReference>
<reference evidence="1" key="2">
    <citation type="submission" date="2015-11" db="EMBL/GenBank/DDBJ databases">
        <authorList>
            <person name="Zhang Y."/>
            <person name="Guo Z."/>
        </authorList>
    </citation>
    <scope>NUCLEOTIDE SEQUENCE</scope>
</reference>
<keyword evidence="2" id="KW-1185">Reference proteome</keyword>
<evidence type="ECO:0000313" key="1">
    <source>
        <dbReference type="EMBL" id="CDS42812.1"/>
    </source>
</evidence>
<gene>
    <name evidence="1" type="ORF">EmuJ_001053000</name>
</gene>